<evidence type="ECO:0000313" key="16">
    <source>
        <dbReference type="EMBL" id="MQM73523.1"/>
    </source>
</evidence>
<dbReference type="InterPro" id="IPR003651">
    <property type="entry name" value="Endonuclease3_FeS-loop_motif"/>
</dbReference>
<comment type="cofactor">
    <cofactor evidence="14">
        <name>[4Fe-4S] cluster</name>
        <dbReference type="ChEBI" id="CHEBI:49883"/>
    </cofactor>
    <text evidence="14">Binds 1 [4Fe-4S] cluster.</text>
</comment>
<dbReference type="PANTHER" id="PTHR42944">
    <property type="entry name" value="ADENINE DNA GLYCOSYLASE"/>
    <property type="match status" value="1"/>
</dbReference>
<evidence type="ECO:0000256" key="7">
    <source>
        <dbReference type="ARBA" id="ARBA00022723"/>
    </source>
</evidence>
<dbReference type="Pfam" id="PF14815">
    <property type="entry name" value="NUDIX_4"/>
    <property type="match status" value="1"/>
</dbReference>
<dbReference type="EC" id="3.2.2.31" evidence="4 14"/>
<dbReference type="SUPFAM" id="SSF55811">
    <property type="entry name" value="Nudix"/>
    <property type="match status" value="1"/>
</dbReference>
<evidence type="ECO:0000256" key="9">
    <source>
        <dbReference type="ARBA" id="ARBA00022801"/>
    </source>
</evidence>
<feature type="domain" description="HhH-GPD" evidence="15">
    <location>
        <begin position="58"/>
        <end position="207"/>
    </location>
</feature>
<reference evidence="16" key="1">
    <citation type="journal article" date="2020" name="Appl. Environ. Microbiol.">
        <title>Medium-Chain Fatty Acid Synthesis by 'Candidatus Weimeria bifida' gen. nov., sp. nov., and 'Candidatus Pseudoramibacter fermentans' sp. nov.</title>
        <authorList>
            <person name="Scarborough M.J."/>
            <person name="Myers K.S."/>
            <person name="Donohue T.J."/>
            <person name="Noguera D.R."/>
        </authorList>
    </citation>
    <scope>NUCLEOTIDE SEQUENCE</scope>
    <source>
        <strain evidence="16">EUB1.1</strain>
    </source>
</reference>
<evidence type="ECO:0000256" key="10">
    <source>
        <dbReference type="ARBA" id="ARBA00023004"/>
    </source>
</evidence>
<proteinExistence type="inferred from homology"/>
<name>A0A6L5GTL3_9FIRM</name>
<dbReference type="InterPro" id="IPR000445">
    <property type="entry name" value="HhH_motif"/>
</dbReference>
<keyword evidence="13 14" id="KW-0326">Glycosidase</keyword>
<dbReference type="InterPro" id="IPR044298">
    <property type="entry name" value="MIG/MutY"/>
</dbReference>
<evidence type="ECO:0000256" key="2">
    <source>
        <dbReference type="ARBA" id="ARBA00002933"/>
    </source>
</evidence>
<dbReference type="Pfam" id="PF10576">
    <property type="entry name" value="EndIII_4Fe-2S"/>
    <property type="match status" value="1"/>
</dbReference>
<dbReference type="SUPFAM" id="SSF48150">
    <property type="entry name" value="DNA-glycosylase"/>
    <property type="match status" value="1"/>
</dbReference>
<keyword evidence="7" id="KW-0479">Metal-binding</keyword>
<keyword evidence="8 14" id="KW-0227">DNA damage</keyword>
<dbReference type="AlphaFoldDB" id="A0A6L5GTL3"/>
<dbReference type="GO" id="GO:0035485">
    <property type="term" value="F:adenine/guanine mispair binding"/>
    <property type="evidence" value="ECO:0007669"/>
    <property type="project" value="TreeGrafter"/>
</dbReference>
<dbReference type="SMART" id="SM00478">
    <property type="entry name" value="ENDO3c"/>
    <property type="match status" value="1"/>
</dbReference>
<comment type="function">
    <text evidence="2">Adenine glycosylase active on G-A mispairs. MutY also corrects error-prone DNA synthesis past GO lesions which are due to the oxidatively damaged form of guanine: 7,8-dihydro-8-oxoguanine (8-oxo-dGTP).</text>
</comment>
<dbReference type="PANTHER" id="PTHR42944:SF1">
    <property type="entry name" value="ADENINE DNA GLYCOSYLASE"/>
    <property type="match status" value="1"/>
</dbReference>
<keyword evidence="10 14" id="KW-0408">Iron</keyword>
<comment type="catalytic activity">
    <reaction evidence="1 14">
        <text>Hydrolyzes free adenine bases from 7,8-dihydro-8-oxoguanine:adenine mismatched double-stranded DNA, leaving an apurinic site.</text>
        <dbReference type="EC" id="3.2.2.31"/>
    </reaction>
</comment>
<evidence type="ECO:0000256" key="4">
    <source>
        <dbReference type="ARBA" id="ARBA00012045"/>
    </source>
</evidence>
<dbReference type="InterPro" id="IPR015797">
    <property type="entry name" value="NUDIX_hydrolase-like_dom_sf"/>
</dbReference>
<dbReference type="Gene3D" id="3.90.79.10">
    <property type="entry name" value="Nucleoside Triphosphate Pyrophosphohydrolase"/>
    <property type="match status" value="1"/>
</dbReference>
<dbReference type="InterPro" id="IPR011257">
    <property type="entry name" value="DNA_glycosylase"/>
</dbReference>
<keyword evidence="17" id="KW-1185">Reference proteome</keyword>
<dbReference type="Gene3D" id="1.10.1670.10">
    <property type="entry name" value="Helix-hairpin-Helix base-excision DNA repair enzymes (C-terminal)"/>
    <property type="match status" value="1"/>
</dbReference>
<dbReference type="GO" id="GO:0051539">
    <property type="term" value="F:4 iron, 4 sulfur cluster binding"/>
    <property type="evidence" value="ECO:0007669"/>
    <property type="project" value="UniProtKB-UniRule"/>
</dbReference>
<dbReference type="InterPro" id="IPR004036">
    <property type="entry name" value="Endonuclease-III-like_CS2"/>
</dbReference>
<dbReference type="Pfam" id="PF00633">
    <property type="entry name" value="HHH"/>
    <property type="match status" value="1"/>
</dbReference>
<comment type="caution">
    <text evidence="16">The sequence shown here is derived from an EMBL/GenBank/DDBJ whole genome shotgun (WGS) entry which is preliminary data.</text>
</comment>
<dbReference type="GO" id="GO:0006298">
    <property type="term" value="P:mismatch repair"/>
    <property type="evidence" value="ECO:0007669"/>
    <property type="project" value="TreeGrafter"/>
</dbReference>
<dbReference type="InterPro" id="IPR005760">
    <property type="entry name" value="A/G_AdeGlyc_MutY"/>
</dbReference>
<dbReference type="CDD" id="cd00056">
    <property type="entry name" value="ENDO3c"/>
    <property type="match status" value="1"/>
</dbReference>
<keyword evidence="12" id="KW-0234">DNA repair</keyword>
<dbReference type="Gene3D" id="1.10.340.30">
    <property type="entry name" value="Hypothetical protein, domain 2"/>
    <property type="match status" value="1"/>
</dbReference>
<dbReference type="Pfam" id="PF00730">
    <property type="entry name" value="HhH-GPD"/>
    <property type="match status" value="1"/>
</dbReference>
<evidence type="ECO:0000256" key="13">
    <source>
        <dbReference type="ARBA" id="ARBA00023295"/>
    </source>
</evidence>
<evidence type="ECO:0000256" key="1">
    <source>
        <dbReference type="ARBA" id="ARBA00000843"/>
    </source>
</evidence>
<dbReference type="GO" id="GO:0006284">
    <property type="term" value="P:base-excision repair"/>
    <property type="evidence" value="ECO:0007669"/>
    <property type="project" value="UniProtKB-UniRule"/>
</dbReference>
<dbReference type="NCBIfam" id="TIGR01084">
    <property type="entry name" value="mutY"/>
    <property type="match status" value="1"/>
</dbReference>
<evidence type="ECO:0000256" key="5">
    <source>
        <dbReference type="ARBA" id="ARBA00022023"/>
    </source>
</evidence>
<comment type="similarity">
    <text evidence="3 14">Belongs to the Nth/MutY family.</text>
</comment>
<evidence type="ECO:0000256" key="6">
    <source>
        <dbReference type="ARBA" id="ARBA00022485"/>
    </source>
</evidence>
<dbReference type="GO" id="GO:0032357">
    <property type="term" value="F:oxidized purine DNA binding"/>
    <property type="evidence" value="ECO:0007669"/>
    <property type="project" value="TreeGrafter"/>
</dbReference>
<evidence type="ECO:0000256" key="12">
    <source>
        <dbReference type="ARBA" id="ARBA00023204"/>
    </source>
</evidence>
<evidence type="ECO:0000256" key="14">
    <source>
        <dbReference type="RuleBase" id="RU365096"/>
    </source>
</evidence>
<keyword evidence="9" id="KW-0378">Hydrolase</keyword>
<dbReference type="FunFam" id="1.10.340.30:FF:000002">
    <property type="entry name" value="Adenine DNA glycosylase"/>
    <property type="match status" value="1"/>
</dbReference>
<evidence type="ECO:0000256" key="3">
    <source>
        <dbReference type="ARBA" id="ARBA00008343"/>
    </source>
</evidence>
<evidence type="ECO:0000259" key="15">
    <source>
        <dbReference type="SMART" id="SM00478"/>
    </source>
</evidence>
<dbReference type="GO" id="GO:0000701">
    <property type="term" value="F:purine-specific mismatch base pair DNA N-glycosylase activity"/>
    <property type="evidence" value="ECO:0007669"/>
    <property type="project" value="UniProtKB-EC"/>
</dbReference>
<dbReference type="InterPro" id="IPR029119">
    <property type="entry name" value="MutY_C"/>
</dbReference>
<dbReference type="EMBL" id="VOGB01000005">
    <property type="protein sequence ID" value="MQM73523.1"/>
    <property type="molecule type" value="Genomic_DNA"/>
</dbReference>
<accession>A0A6L5GTL3</accession>
<dbReference type="Proteomes" id="UP000473648">
    <property type="component" value="Unassembled WGS sequence"/>
</dbReference>
<protein>
    <recommendedName>
        <fullName evidence="5 14">Adenine DNA glycosylase</fullName>
        <ecNumber evidence="4 14">3.2.2.31</ecNumber>
    </recommendedName>
</protein>
<gene>
    <name evidence="16" type="primary">mutY</name>
    <name evidence="16" type="ORF">FRC53_08960</name>
</gene>
<organism evidence="16 17">
    <name type="scientific">Candidatus Pseudoramibacter fermentans</name>
    <dbReference type="NCBI Taxonomy" id="2594427"/>
    <lineage>
        <taxon>Bacteria</taxon>
        <taxon>Bacillati</taxon>
        <taxon>Bacillota</taxon>
        <taxon>Clostridia</taxon>
        <taxon>Eubacteriales</taxon>
        <taxon>Eubacteriaceae</taxon>
        <taxon>Pseudoramibacter</taxon>
    </lineage>
</organism>
<keyword evidence="6" id="KW-0004">4Fe-4S</keyword>
<keyword evidence="11" id="KW-0411">Iron-sulfur</keyword>
<sequence length="367" mass="40728">MKQRIKHTTSSTTFPAPPDGAADALLTWFSENKRDLPFRRPARTTRADPYRVWISEIMAQQTQIDTLIPYFERFISTLPTLDDLASASEETVLKLWEGLGYYSRARNLRKAAIQIQALGHFPDTAEALAKLPGIGPYTAGAIASLAFNQRATAVDGNVLRVAARLMDSPADTALPAVRKSVSAWLLTWMPKNRPGDFNEALMELGALVCTPKSPSCLICPWWDICLSLKNGTVDKRPVKSKRTKHRTEKIAAAVVTDSTGRLLIHKRPDTGLLAGLWELPNVTAANKKEGAAAIKKHLEAQLGAAVSDPVFLKNDRHVFTHITWQIAVYRFSLEADVTPKDDTWVFADRDDLEQRFPLPTAFSKLLS</sequence>
<dbReference type="CDD" id="cd03431">
    <property type="entry name" value="NUDIX_DNA_Glycosylase_C-MutY"/>
    <property type="match status" value="1"/>
</dbReference>
<dbReference type="PROSITE" id="PS01155">
    <property type="entry name" value="ENDONUCLEASE_III_2"/>
    <property type="match status" value="1"/>
</dbReference>
<dbReference type="InterPro" id="IPR003265">
    <property type="entry name" value="HhH-GPD_domain"/>
</dbReference>
<dbReference type="InterPro" id="IPR023170">
    <property type="entry name" value="HhH_base_excis_C"/>
</dbReference>
<evidence type="ECO:0000256" key="11">
    <source>
        <dbReference type="ARBA" id="ARBA00023014"/>
    </source>
</evidence>
<evidence type="ECO:0000313" key="17">
    <source>
        <dbReference type="Proteomes" id="UP000473648"/>
    </source>
</evidence>
<dbReference type="GO" id="GO:0034039">
    <property type="term" value="F:8-oxo-7,8-dihydroguanine DNA N-glycosylase activity"/>
    <property type="evidence" value="ECO:0007669"/>
    <property type="project" value="TreeGrafter"/>
</dbReference>
<evidence type="ECO:0000256" key="8">
    <source>
        <dbReference type="ARBA" id="ARBA00022763"/>
    </source>
</evidence>
<dbReference type="GO" id="GO:0046872">
    <property type="term" value="F:metal ion binding"/>
    <property type="evidence" value="ECO:0007669"/>
    <property type="project" value="UniProtKB-UniRule"/>
</dbReference>